<evidence type="ECO:0000256" key="4">
    <source>
        <dbReference type="ARBA" id="ARBA00023004"/>
    </source>
</evidence>
<proteinExistence type="inferred from homology"/>
<dbReference type="EMBL" id="CP028103">
    <property type="protein sequence ID" value="AVQ31218.1"/>
    <property type="molecule type" value="Genomic_DNA"/>
</dbReference>
<evidence type="ECO:0000256" key="5">
    <source>
        <dbReference type="ARBA" id="ARBA00023014"/>
    </source>
</evidence>
<gene>
    <name evidence="7" type="ORF">C4N18_08330</name>
</gene>
<feature type="domain" description="4Fe-4S ferredoxin-type" evidence="6">
    <location>
        <begin position="29"/>
        <end position="57"/>
    </location>
</feature>
<dbReference type="SUPFAM" id="SSF55469">
    <property type="entry name" value="FMN-dependent nitroreductase-like"/>
    <property type="match status" value="1"/>
</dbReference>
<dbReference type="RefSeq" id="WP_005947047.1">
    <property type="nucleotide sequence ID" value="NZ_CP028103.1"/>
</dbReference>
<keyword evidence="8" id="KW-1185">Reference proteome</keyword>
<dbReference type="GeneID" id="77467996"/>
<evidence type="ECO:0000313" key="8">
    <source>
        <dbReference type="Proteomes" id="UP000241238"/>
    </source>
</evidence>
<evidence type="ECO:0000313" key="7">
    <source>
        <dbReference type="EMBL" id="AVQ31218.1"/>
    </source>
</evidence>
<dbReference type="Gene3D" id="3.40.109.10">
    <property type="entry name" value="NADH Oxidase"/>
    <property type="match status" value="1"/>
</dbReference>
<reference evidence="8" key="1">
    <citation type="journal article" date="2018" name="MSphere">
        <title>Fusobacterium Genomics Using MinION and Illumina Sequencing Enables Genome Completion and Correction.</title>
        <authorList>
            <person name="Todd S.M."/>
            <person name="Settlage R.E."/>
            <person name="Lahmers K.K."/>
            <person name="Slade D.J."/>
        </authorList>
    </citation>
    <scope>NUCLEOTIDE SEQUENCE [LARGE SCALE GENOMIC DNA]</scope>
    <source>
        <strain evidence="8">ATCC 27725</strain>
    </source>
</reference>
<dbReference type="InterPro" id="IPR017896">
    <property type="entry name" value="4Fe4S_Fe-S-bd"/>
</dbReference>
<dbReference type="CDD" id="cd02143">
    <property type="entry name" value="nitroreductase_FeS-like"/>
    <property type="match status" value="1"/>
</dbReference>
<evidence type="ECO:0000256" key="1">
    <source>
        <dbReference type="ARBA" id="ARBA00007118"/>
    </source>
</evidence>
<dbReference type="Gene3D" id="3.30.70.20">
    <property type="match status" value="1"/>
</dbReference>
<dbReference type="PANTHER" id="PTHR43673:SF10">
    <property type="entry name" value="NADH DEHYDROGENASE_NAD(P)H NITROREDUCTASE XCC3605-RELATED"/>
    <property type="match status" value="1"/>
</dbReference>
<dbReference type="PANTHER" id="PTHR43673">
    <property type="entry name" value="NAD(P)H NITROREDUCTASE YDGI-RELATED"/>
    <property type="match status" value="1"/>
</dbReference>
<accession>A0ABN5JJT4</accession>
<dbReference type="InterPro" id="IPR017900">
    <property type="entry name" value="4Fe4S_Fe_S_CS"/>
</dbReference>
<comment type="similarity">
    <text evidence="1">Belongs to the nitroreductase family.</text>
</comment>
<sequence>MVSIDKEKCIGCGACVKDCFPENLFLENGKAEIKGRCMQCGHCIAVCPVDAVSITNYPQEGIEEYDKEKFDISPDRLLNFIKFRRSVRHYKNKPVEKEKLERILEAGRYTATGSNMQDVSYIVVQENLEEIKPLIWESLYEFALKNINEKDVMGIYAPRWIKMYEDYKKDSKNDILFFEAPVLLVVTAFSPLNGGLASSNIELMANAEGIGVLFTGFIEMALKNSEKVRKILGINKKEIISCMLMGYPDIKFRRTVPRKKAEISWK</sequence>
<evidence type="ECO:0000256" key="2">
    <source>
        <dbReference type="ARBA" id="ARBA00022723"/>
    </source>
</evidence>
<dbReference type="Pfam" id="PF00881">
    <property type="entry name" value="Nitroreductase"/>
    <property type="match status" value="1"/>
</dbReference>
<dbReference type="PROSITE" id="PS00198">
    <property type="entry name" value="4FE4S_FER_1"/>
    <property type="match status" value="1"/>
</dbReference>
<evidence type="ECO:0000259" key="6">
    <source>
        <dbReference type="PROSITE" id="PS51379"/>
    </source>
</evidence>
<dbReference type="PROSITE" id="PS51379">
    <property type="entry name" value="4FE4S_FER_2"/>
    <property type="match status" value="2"/>
</dbReference>
<keyword evidence="3" id="KW-0560">Oxidoreductase</keyword>
<dbReference type="InterPro" id="IPR000415">
    <property type="entry name" value="Nitroreductase-like"/>
</dbReference>
<dbReference type="Pfam" id="PF13237">
    <property type="entry name" value="Fer4_10"/>
    <property type="match status" value="1"/>
</dbReference>
<dbReference type="Proteomes" id="UP000241238">
    <property type="component" value="Chromosome"/>
</dbReference>
<keyword evidence="2" id="KW-0479">Metal-binding</keyword>
<dbReference type="InterPro" id="IPR029479">
    <property type="entry name" value="Nitroreductase"/>
</dbReference>
<dbReference type="SUPFAM" id="SSF54862">
    <property type="entry name" value="4Fe-4S ferredoxins"/>
    <property type="match status" value="1"/>
</dbReference>
<protein>
    <submittedName>
        <fullName evidence="7">Nitroreductase</fullName>
    </submittedName>
</protein>
<organism evidence="7 8">
    <name type="scientific">Fusobacterium varium ATCC 27725</name>
    <dbReference type="NCBI Taxonomy" id="469618"/>
    <lineage>
        <taxon>Bacteria</taxon>
        <taxon>Fusobacteriati</taxon>
        <taxon>Fusobacteriota</taxon>
        <taxon>Fusobacteriia</taxon>
        <taxon>Fusobacteriales</taxon>
        <taxon>Fusobacteriaceae</taxon>
        <taxon>Fusobacterium</taxon>
    </lineage>
</organism>
<keyword evidence="4" id="KW-0408">Iron</keyword>
<name>A0ABN5JJT4_FUSVA</name>
<feature type="domain" description="4Fe-4S ferredoxin-type" evidence="6">
    <location>
        <begin position="1"/>
        <end position="19"/>
    </location>
</feature>
<keyword evidence="5" id="KW-0411">Iron-sulfur</keyword>
<evidence type="ECO:0000256" key="3">
    <source>
        <dbReference type="ARBA" id="ARBA00023002"/>
    </source>
</evidence>